<feature type="region of interest" description="Disordered" evidence="7">
    <location>
        <begin position="41"/>
        <end position="100"/>
    </location>
</feature>
<keyword evidence="5" id="KW-0378">Hydrolase</keyword>
<gene>
    <name evidence="11" type="ORF">CK203_056400</name>
</gene>
<evidence type="ECO:0000313" key="11">
    <source>
        <dbReference type="EMBL" id="RVW74048.1"/>
    </source>
</evidence>
<dbReference type="InterPro" id="IPR043502">
    <property type="entry name" value="DNA/RNA_pol_sf"/>
</dbReference>
<feature type="compositionally biased region" description="Acidic residues" evidence="7">
    <location>
        <begin position="60"/>
        <end position="73"/>
    </location>
</feature>
<feature type="domain" description="Reverse transcriptase RNase H-like" evidence="8">
    <location>
        <begin position="385"/>
        <end position="458"/>
    </location>
</feature>
<dbReference type="InterPro" id="IPR041588">
    <property type="entry name" value="Integrase_H2C2"/>
</dbReference>
<feature type="domain" description="Integrase zinc-binding" evidence="9">
    <location>
        <begin position="512"/>
        <end position="556"/>
    </location>
</feature>
<evidence type="ECO:0000313" key="12">
    <source>
        <dbReference type="Proteomes" id="UP000288805"/>
    </source>
</evidence>
<evidence type="ECO:0008006" key="13">
    <source>
        <dbReference type="Google" id="ProtNLM"/>
    </source>
</evidence>
<dbReference type="GO" id="GO:0003964">
    <property type="term" value="F:RNA-directed DNA polymerase activity"/>
    <property type="evidence" value="ECO:0007669"/>
    <property type="project" value="UniProtKB-KW"/>
</dbReference>
<dbReference type="Pfam" id="PF17917">
    <property type="entry name" value="RT_RNaseH"/>
    <property type="match status" value="1"/>
</dbReference>
<keyword evidence="3" id="KW-0540">Nuclease</keyword>
<feature type="compositionally biased region" description="Basic and acidic residues" evidence="7">
    <location>
        <begin position="80"/>
        <end position="92"/>
    </location>
</feature>
<protein>
    <recommendedName>
        <fullName evidence="13">Transposon Ty3-I Gag-Pol polyprotein</fullName>
    </recommendedName>
</protein>
<dbReference type="EMBL" id="QGNW01000377">
    <property type="protein sequence ID" value="RVW74048.1"/>
    <property type="molecule type" value="Genomic_DNA"/>
</dbReference>
<dbReference type="InterPro" id="IPR056924">
    <property type="entry name" value="SH3_Tf2-1"/>
</dbReference>
<evidence type="ECO:0000256" key="3">
    <source>
        <dbReference type="ARBA" id="ARBA00022722"/>
    </source>
</evidence>
<dbReference type="Pfam" id="PF24626">
    <property type="entry name" value="SH3_Tf2-1"/>
    <property type="match status" value="1"/>
</dbReference>
<dbReference type="InterPro" id="IPR041373">
    <property type="entry name" value="RT_RNaseH"/>
</dbReference>
<dbReference type="PANTHER" id="PTHR35046:SF9">
    <property type="entry name" value="RNA-DIRECTED DNA POLYMERASE"/>
    <property type="match status" value="1"/>
</dbReference>
<evidence type="ECO:0000259" key="8">
    <source>
        <dbReference type="Pfam" id="PF17917"/>
    </source>
</evidence>
<feature type="domain" description="Tf2-1-like SH3-like" evidence="10">
    <location>
        <begin position="562"/>
        <end position="589"/>
    </location>
</feature>
<reference evidence="11 12" key="1">
    <citation type="journal article" date="2018" name="PLoS Genet.">
        <title>Population sequencing reveals clonal diversity and ancestral inbreeding in the grapevine cultivar Chardonnay.</title>
        <authorList>
            <person name="Roach M.J."/>
            <person name="Johnson D.L."/>
            <person name="Bohlmann J."/>
            <person name="van Vuuren H.J."/>
            <person name="Jones S.J."/>
            <person name="Pretorius I.S."/>
            <person name="Schmidt S.A."/>
            <person name="Borneman A.R."/>
        </authorList>
    </citation>
    <scope>NUCLEOTIDE SEQUENCE [LARGE SCALE GENOMIC DNA]</scope>
    <source>
        <strain evidence="12">cv. Chardonnay</strain>
        <tissue evidence="11">Leaf</tissue>
    </source>
</reference>
<feature type="region of interest" description="Disordered" evidence="7">
    <location>
        <begin position="221"/>
        <end position="242"/>
    </location>
</feature>
<evidence type="ECO:0000256" key="1">
    <source>
        <dbReference type="ARBA" id="ARBA00022679"/>
    </source>
</evidence>
<evidence type="ECO:0000256" key="6">
    <source>
        <dbReference type="ARBA" id="ARBA00022918"/>
    </source>
</evidence>
<keyword evidence="4" id="KW-0255">Endonuclease</keyword>
<dbReference type="Pfam" id="PF17921">
    <property type="entry name" value="Integrase_H2C2"/>
    <property type="match status" value="1"/>
</dbReference>
<dbReference type="GO" id="GO:0004519">
    <property type="term" value="F:endonuclease activity"/>
    <property type="evidence" value="ECO:0007669"/>
    <property type="project" value="UniProtKB-KW"/>
</dbReference>
<sequence>MSHPSCCRLCNNSLNRMNVVFSDIRDQMDRQDTVIASLREERTQRAPNARRQGKRARIDDSDDYHEDEFEDEKDQASLNHEGRFAPRGERRGTGLRRAPRWQDVTDRSLGNIKMKIPSFQGENDPEVYLEWEKKVEFIFECHNYSEEKKSLTQGYRSVDDYHKEMEIAMIWANVEEDREAIMARWNDSLKGKELGHFKIPGSSTSWRPNGRKDEGVVFKSKTEPPKRRDEAPNVNKDAITGDACDDNVEYPVEGESLVARRALSAQVKEDDMEHKGRIFFILDATSTIRNMRMCFPNDVPSGLPPIRGIEHQIDFVPGATIPNRPAYRSNPEETKELQSQVEELLTKGHVRESLSPCAVSVLLMPKNDGTWRMCVDCRAINNITEKRLIIYFSEKLNRATLNYPTYDKELYALGESIRDLETLPLAKEFVIHTYHESLKYLKGQGKLNRRHAKWWNSLRLSPYVIKYKQGKENIVADALSRSVYGACEKAAFGKFYRLDGYLFRENRLCVPNSSMRELLVCEAHGGGLMGHFGVRNVLHEHFFWPKMKRDVERACARLHYLRSKLHPRGDGPFQVLERINDSAYKLDLLGDDSRTNPFEERGNDENQQAFKDPLHVLVGPITKARSKKIKEALNGLIQEIWADSNARHSKFGPKEDEGVINLIQAIRVNLD</sequence>
<keyword evidence="1" id="KW-0808">Transferase</keyword>
<organism evidence="11 12">
    <name type="scientific">Vitis vinifera</name>
    <name type="common">Grape</name>
    <dbReference type="NCBI Taxonomy" id="29760"/>
    <lineage>
        <taxon>Eukaryota</taxon>
        <taxon>Viridiplantae</taxon>
        <taxon>Streptophyta</taxon>
        <taxon>Embryophyta</taxon>
        <taxon>Tracheophyta</taxon>
        <taxon>Spermatophyta</taxon>
        <taxon>Magnoliopsida</taxon>
        <taxon>eudicotyledons</taxon>
        <taxon>Gunneridae</taxon>
        <taxon>Pentapetalae</taxon>
        <taxon>rosids</taxon>
        <taxon>Vitales</taxon>
        <taxon>Vitaceae</taxon>
        <taxon>Viteae</taxon>
        <taxon>Vitis</taxon>
    </lineage>
</organism>
<proteinExistence type="predicted"/>
<name>A0A438GPF0_VITVI</name>
<accession>A0A438GPF0</accession>
<feature type="compositionally biased region" description="Basic and acidic residues" evidence="7">
    <location>
        <begin position="221"/>
        <end position="231"/>
    </location>
</feature>
<evidence type="ECO:0000256" key="4">
    <source>
        <dbReference type="ARBA" id="ARBA00022759"/>
    </source>
</evidence>
<dbReference type="GO" id="GO:0016787">
    <property type="term" value="F:hydrolase activity"/>
    <property type="evidence" value="ECO:0007669"/>
    <property type="project" value="UniProtKB-KW"/>
</dbReference>
<evidence type="ECO:0000259" key="10">
    <source>
        <dbReference type="Pfam" id="PF24626"/>
    </source>
</evidence>
<dbReference type="Gene3D" id="3.10.10.10">
    <property type="entry name" value="HIV Type 1 Reverse Transcriptase, subunit A, domain 1"/>
    <property type="match status" value="1"/>
</dbReference>
<dbReference type="CDD" id="cd09274">
    <property type="entry name" value="RNase_HI_RT_Ty3"/>
    <property type="match status" value="1"/>
</dbReference>
<evidence type="ECO:0000259" key="9">
    <source>
        <dbReference type="Pfam" id="PF17921"/>
    </source>
</evidence>
<dbReference type="SUPFAM" id="SSF56672">
    <property type="entry name" value="DNA/RNA polymerases"/>
    <property type="match status" value="1"/>
</dbReference>
<evidence type="ECO:0000256" key="7">
    <source>
        <dbReference type="SAM" id="MobiDB-lite"/>
    </source>
</evidence>
<keyword evidence="6" id="KW-0695">RNA-directed DNA polymerase</keyword>
<keyword evidence="2" id="KW-0548">Nucleotidyltransferase</keyword>
<dbReference type="Proteomes" id="UP000288805">
    <property type="component" value="Unassembled WGS sequence"/>
</dbReference>
<dbReference type="Gene3D" id="1.10.340.70">
    <property type="match status" value="1"/>
</dbReference>
<evidence type="ECO:0000256" key="5">
    <source>
        <dbReference type="ARBA" id="ARBA00022801"/>
    </source>
</evidence>
<evidence type="ECO:0000256" key="2">
    <source>
        <dbReference type="ARBA" id="ARBA00022695"/>
    </source>
</evidence>
<comment type="caution">
    <text evidence="11">The sequence shown here is derived from an EMBL/GenBank/DDBJ whole genome shotgun (WGS) entry which is preliminary data.</text>
</comment>
<dbReference type="PANTHER" id="PTHR35046">
    <property type="entry name" value="ZINC KNUCKLE (CCHC-TYPE) FAMILY PROTEIN"/>
    <property type="match status" value="1"/>
</dbReference>
<dbReference type="AlphaFoldDB" id="A0A438GPF0"/>